<evidence type="ECO:0000313" key="2">
    <source>
        <dbReference type="EMBL" id="MDN7933837.1"/>
    </source>
</evidence>
<comment type="caution">
    <text evidence="2">The sequence shown here is derived from an EMBL/GenBank/DDBJ whole genome shotgun (WGS) entry which is preliminary data.</text>
</comment>
<sequence>MNIESMADQSTGSLDPVSAVSGRDPAAHASAPGGMRRHPPPE</sequence>
<evidence type="ECO:0000256" key="1">
    <source>
        <dbReference type="SAM" id="MobiDB-lite"/>
    </source>
</evidence>
<dbReference type="EMBL" id="JAUJSQ010000008">
    <property type="protein sequence ID" value="MDN7933837.1"/>
    <property type="molecule type" value="Genomic_DNA"/>
</dbReference>
<evidence type="ECO:0000313" key="3">
    <source>
        <dbReference type="Proteomes" id="UP001171606"/>
    </source>
</evidence>
<keyword evidence="3" id="KW-1185">Reference proteome</keyword>
<protein>
    <submittedName>
        <fullName evidence="2">Uncharacterized protein</fullName>
    </submittedName>
</protein>
<reference evidence="2" key="1">
    <citation type="submission" date="2023-07" db="EMBL/GenBank/DDBJ databases">
        <title>A collection of bacterial strains from the Burkholderia cepacia Research Laboratory and Repository.</title>
        <authorList>
            <person name="Lipuma J."/>
            <person name="Spilker T."/>
            <person name="Caverly L."/>
        </authorList>
    </citation>
    <scope>NUCLEOTIDE SEQUENCE</scope>
    <source>
        <strain evidence="2">AU42020</strain>
    </source>
</reference>
<accession>A0ABT8PFL1</accession>
<feature type="region of interest" description="Disordered" evidence="1">
    <location>
        <begin position="1"/>
        <end position="42"/>
    </location>
</feature>
<proteinExistence type="predicted"/>
<gene>
    <name evidence="2" type="ORF">QZM52_21350</name>
</gene>
<dbReference type="Proteomes" id="UP001171606">
    <property type="component" value="Unassembled WGS sequence"/>
</dbReference>
<name>A0ABT8PFL1_9BURK</name>
<dbReference type="RefSeq" id="WP_301756214.1">
    <property type="nucleotide sequence ID" value="NZ_JAUJSQ010000008.1"/>
</dbReference>
<organism evidence="2 3">
    <name type="scientific">Burkholderia metallica</name>
    <dbReference type="NCBI Taxonomy" id="488729"/>
    <lineage>
        <taxon>Bacteria</taxon>
        <taxon>Pseudomonadati</taxon>
        <taxon>Pseudomonadota</taxon>
        <taxon>Betaproteobacteria</taxon>
        <taxon>Burkholderiales</taxon>
        <taxon>Burkholderiaceae</taxon>
        <taxon>Burkholderia</taxon>
        <taxon>Burkholderia cepacia complex</taxon>
    </lineage>
</organism>